<dbReference type="EMBL" id="BPLR01004201">
    <property type="protein sequence ID" value="GIX93135.1"/>
    <property type="molecule type" value="Genomic_DNA"/>
</dbReference>
<protein>
    <submittedName>
        <fullName evidence="1">Uncharacterized protein</fullName>
    </submittedName>
</protein>
<comment type="caution">
    <text evidence="1">The sequence shown here is derived from an EMBL/GenBank/DDBJ whole genome shotgun (WGS) entry which is preliminary data.</text>
</comment>
<dbReference type="Proteomes" id="UP001054945">
    <property type="component" value="Unassembled WGS sequence"/>
</dbReference>
<sequence>MNRHLAAVSGANSLIGRSAVIGGAGQERKKERNFIKKGSLLEGKQFGRTRRNPSSIIRDLSFQSGRLFHFAGSLTPPFF</sequence>
<organism evidence="1 2">
    <name type="scientific">Caerostris extrusa</name>
    <name type="common">Bark spider</name>
    <name type="synonym">Caerostris bankana</name>
    <dbReference type="NCBI Taxonomy" id="172846"/>
    <lineage>
        <taxon>Eukaryota</taxon>
        <taxon>Metazoa</taxon>
        <taxon>Ecdysozoa</taxon>
        <taxon>Arthropoda</taxon>
        <taxon>Chelicerata</taxon>
        <taxon>Arachnida</taxon>
        <taxon>Araneae</taxon>
        <taxon>Araneomorphae</taxon>
        <taxon>Entelegynae</taxon>
        <taxon>Araneoidea</taxon>
        <taxon>Araneidae</taxon>
        <taxon>Caerostris</taxon>
    </lineage>
</organism>
<proteinExistence type="predicted"/>
<dbReference type="AlphaFoldDB" id="A0AAV4P984"/>
<evidence type="ECO:0000313" key="2">
    <source>
        <dbReference type="Proteomes" id="UP001054945"/>
    </source>
</evidence>
<name>A0AAV4P984_CAEEX</name>
<reference evidence="1 2" key="1">
    <citation type="submission" date="2021-06" db="EMBL/GenBank/DDBJ databases">
        <title>Caerostris extrusa draft genome.</title>
        <authorList>
            <person name="Kono N."/>
            <person name="Arakawa K."/>
        </authorList>
    </citation>
    <scope>NUCLEOTIDE SEQUENCE [LARGE SCALE GENOMIC DNA]</scope>
</reference>
<gene>
    <name evidence="1" type="ORF">CEXT_264071</name>
</gene>
<evidence type="ECO:0000313" key="1">
    <source>
        <dbReference type="EMBL" id="GIX93135.1"/>
    </source>
</evidence>
<keyword evidence="2" id="KW-1185">Reference proteome</keyword>
<accession>A0AAV4P984</accession>